<keyword evidence="1" id="KW-0175">Coiled coil</keyword>
<evidence type="ECO:0000313" key="3">
    <source>
        <dbReference type="Proteomes" id="UP000594262"/>
    </source>
</evidence>
<protein>
    <submittedName>
        <fullName evidence="2">Uncharacterized protein</fullName>
    </submittedName>
</protein>
<name>A0A7M5TQK0_9CNID</name>
<feature type="coiled-coil region" evidence="1">
    <location>
        <begin position="32"/>
        <end position="99"/>
    </location>
</feature>
<dbReference type="Proteomes" id="UP000594262">
    <property type="component" value="Unplaced"/>
</dbReference>
<dbReference type="EnsemblMetazoa" id="CLYHEMT000366.1">
    <property type="protein sequence ID" value="CLYHEMP000366.1"/>
    <property type="gene ID" value="CLYHEMG000366"/>
</dbReference>
<dbReference type="GeneID" id="136806762"/>
<reference evidence="2" key="1">
    <citation type="submission" date="2021-01" db="UniProtKB">
        <authorList>
            <consortium name="EnsemblMetazoa"/>
        </authorList>
    </citation>
    <scope>IDENTIFICATION</scope>
</reference>
<evidence type="ECO:0000256" key="1">
    <source>
        <dbReference type="SAM" id="Coils"/>
    </source>
</evidence>
<proteinExistence type="predicted"/>
<keyword evidence="3" id="KW-1185">Reference proteome</keyword>
<sequence length="403" mass="46813">MPEAVVNAGLLYNNIKTRKENLLEESEVEMKEEKFRQEIGQLRTKLKEKNTEMDEISKENDQLRLQEKSDQELFCMERVLELQKEIDLWKDRLTSLQEQALDGMILMDSLDTSSPIPDSDDGVLYTGDSNVIDELEACEEERTVDKFDSSNADVIEALANFDYSDTLNHSEETIETLVDSTDDSITLPMIAKAVCIKQHDPQNCHYQKCFTESQKSITELLKRIRNLRLNVDEKQSRIEYLEKERKKLGATLHSARKENEGLENIIEKLQITVNEAVKKSNSFESKLNQTKDQQNMLEHYMDKMSNEREQRWIYEQLLTNAEGEIKCSDTLSRRLSKRIDVQSLESHERRDIDHVIKTGLEELKTVLLSRKKKSIFPRCVKSSDKSNQTLDIVNTLLKEVENT</sequence>
<evidence type="ECO:0000313" key="2">
    <source>
        <dbReference type="EnsemblMetazoa" id="CLYHEMP000366.1"/>
    </source>
</evidence>
<accession>A0A7M5TQK0</accession>
<organism evidence="2 3">
    <name type="scientific">Clytia hemisphaerica</name>
    <dbReference type="NCBI Taxonomy" id="252671"/>
    <lineage>
        <taxon>Eukaryota</taxon>
        <taxon>Metazoa</taxon>
        <taxon>Cnidaria</taxon>
        <taxon>Hydrozoa</taxon>
        <taxon>Hydroidolina</taxon>
        <taxon>Leptothecata</taxon>
        <taxon>Obeliida</taxon>
        <taxon>Clytiidae</taxon>
        <taxon>Clytia</taxon>
    </lineage>
</organism>
<dbReference type="AlphaFoldDB" id="A0A7M5TQK0"/>
<dbReference type="RefSeq" id="XP_066919450.1">
    <property type="nucleotide sequence ID" value="XM_067063349.1"/>
</dbReference>
<feature type="coiled-coil region" evidence="1">
    <location>
        <begin position="217"/>
        <end position="293"/>
    </location>
</feature>